<dbReference type="EMBL" id="CAJC01000189">
    <property type="protein sequence ID" value="CCI54541.1"/>
    <property type="molecule type" value="Genomic_DNA"/>
</dbReference>
<evidence type="ECO:0000256" key="3">
    <source>
        <dbReference type="ARBA" id="ARBA00022989"/>
    </source>
</evidence>
<feature type="transmembrane region" description="Helical" evidence="5">
    <location>
        <begin position="222"/>
        <end position="244"/>
    </location>
</feature>
<name>A0A077MB05_9MICO</name>
<dbReference type="STRING" id="1193518.BN13_750001"/>
<feature type="transmembrane region" description="Helical" evidence="5">
    <location>
        <begin position="129"/>
        <end position="153"/>
    </location>
</feature>
<dbReference type="OrthoDB" id="9763654at2"/>
<feature type="compositionally biased region" description="Pro residues" evidence="6">
    <location>
        <begin position="919"/>
        <end position="932"/>
    </location>
</feature>
<dbReference type="PANTHER" id="PTHR39344">
    <property type="entry name" value="UPF0182 PROTEIN SLL1060"/>
    <property type="match status" value="1"/>
</dbReference>
<comment type="similarity">
    <text evidence="5">Belongs to the UPF0182 family.</text>
</comment>
<feature type="transmembrane region" description="Helical" evidence="5">
    <location>
        <begin position="77"/>
        <end position="99"/>
    </location>
</feature>
<dbReference type="GO" id="GO:0005886">
    <property type="term" value="C:plasma membrane"/>
    <property type="evidence" value="ECO:0007669"/>
    <property type="project" value="UniProtKB-SubCell"/>
</dbReference>
<feature type="transmembrane region" description="Helical" evidence="5">
    <location>
        <begin position="173"/>
        <end position="201"/>
    </location>
</feature>
<protein>
    <recommendedName>
        <fullName evidence="5">UPF0182 protein BN13_750001</fullName>
    </recommendedName>
</protein>
<keyword evidence="8" id="KW-1185">Reference proteome</keyword>
<comment type="subcellular location">
    <subcellularLocation>
        <location evidence="5">Cell membrane</location>
        <topology evidence="5">Multi-pass membrane protein</topology>
    </subcellularLocation>
</comment>
<dbReference type="RefSeq" id="WP_048547129.1">
    <property type="nucleotide sequence ID" value="NZ_HF571038.1"/>
</dbReference>
<dbReference type="Proteomes" id="UP000035720">
    <property type="component" value="Unassembled WGS sequence"/>
</dbReference>
<accession>A0A077MB05</accession>
<evidence type="ECO:0000313" key="7">
    <source>
        <dbReference type="EMBL" id="CCI54541.1"/>
    </source>
</evidence>
<feature type="transmembrane region" description="Helical" evidence="5">
    <location>
        <begin position="299"/>
        <end position="319"/>
    </location>
</feature>
<reference evidence="7 8" key="1">
    <citation type="journal article" date="2013" name="ISME J.">
        <title>A metabolic model for members of the genus Tetrasphaera involved in enhanced biological phosphorus removal.</title>
        <authorList>
            <person name="Kristiansen R."/>
            <person name="Nguyen H.T.T."/>
            <person name="Saunders A.M."/>
            <person name="Nielsen J.L."/>
            <person name="Wimmer R."/>
            <person name="Le V.Q."/>
            <person name="McIlroy S.J."/>
            <person name="Petrovski S."/>
            <person name="Seviour R.J."/>
            <person name="Calteau A."/>
            <person name="Nielsen K.L."/>
            <person name="Nielsen P.H."/>
        </authorList>
    </citation>
    <scope>NUCLEOTIDE SEQUENCE [LARGE SCALE GENOMIC DNA]</scope>
    <source>
        <strain evidence="7 8">Ben 74</strain>
    </source>
</reference>
<dbReference type="GO" id="GO:0005576">
    <property type="term" value="C:extracellular region"/>
    <property type="evidence" value="ECO:0007669"/>
    <property type="project" value="TreeGrafter"/>
</dbReference>
<proteinExistence type="inferred from homology"/>
<keyword evidence="2 5" id="KW-0812">Transmembrane</keyword>
<dbReference type="PANTHER" id="PTHR39344:SF1">
    <property type="entry name" value="UPF0182 PROTEIN SLL1060"/>
    <property type="match status" value="1"/>
</dbReference>
<feature type="region of interest" description="Disordered" evidence="6">
    <location>
        <begin position="901"/>
        <end position="935"/>
    </location>
</feature>
<evidence type="ECO:0000256" key="2">
    <source>
        <dbReference type="ARBA" id="ARBA00022692"/>
    </source>
</evidence>
<dbReference type="HAMAP" id="MF_01600">
    <property type="entry name" value="UPF0182"/>
    <property type="match status" value="1"/>
</dbReference>
<organism evidence="7 8">
    <name type="scientific">Nostocoides jenkinsii Ben 74</name>
    <dbReference type="NCBI Taxonomy" id="1193518"/>
    <lineage>
        <taxon>Bacteria</taxon>
        <taxon>Bacillati</taxon>
        <taxon>Actinomycetota</taxon>
        <taxon>Actinomycetes</taxon>
        <taxon>Micrococcales</taxon>
        <taxon>Intrasporangiaceae</taxon>
        <taxon>Nostocoides</taxon>
    </lineage>
</organism>
<feature type="region of interest" description="Disordered" evidence="6">
    <location>
        <begin position="1"/>
        <end position="28"/>
    </location>
</feature>
<feature type="transmembrane region" description="Helical" evidence="5">
    <location>
        <begin position="273"/>
        <end position="292"/>
    </location>
</feature>
<dbReference type="AlphaFoldDB" id="A0A077MB05"/>
<evidence type="ECO:0000256" key="5">
    <source>
        <dbReference type="HAMAP-Rule" id="MF_01600"/>
    </source>
</evidence>
<evidence type="ECO:0000256" key="1">
    <source>
        <dbReference type="ARBA" id="ARBA00022475"/>
    </source>
</evidence>
<feature type="transmembrane region" description="Helical" evidence="5">
    <location>
        <begin position="37"/>
        <end position="57"/>
    </location>
</feature>
<evidence type="ECO:0000256" key="4">
    <source>
        <dbReference type="ARBA" id="ARBA00023136"/>
    </source>
</evidence>
<evidence type="ECO:0000256" key="6">
    <source>
        <dbReference type="SAM" id="MobiDB-lite"/>
    </source>
</evidence>
<keyword evidence="3 5" id="KW-1133">Transmembrane helix</keyword>
<sequence>MSGKDWTDDFDAPEPPPKRRAPAPATPRRRGPLVPTLLVLGVLAAVATGFAGVWTDILWYRSVGFGRVFTTTLLTRVLLFAVGFVIAGALVAGSLILAYRRRPFYVPILDEANDTLQQYREAIEPVRRLLTIGIPIIIGSLAGAALSAQWRTFLAWRNQVPFGTTDPHFGKDIGFFVFSLPWIMTVLSFLTMVLVGAIAAAGFTHYVYAGLRLPGRGASTRVALIHIGVLGALLALVRAGSFWYGRYALAVKESKLLTGITYTDDHAILPTRTILAVAAVICALLFLAVIFTQSWRLPVIGVALLAILTVLVGTIYPAIVQSVKVKPSEKSLEAPYLQRNIEATRAAYGLDQIQVTPRYDARTTATAGQLRDDARTIPGIRLVDPIVVAPTFRQLQALRDYYAFPDALDIDRYQIDGKESDVVVAVRELNLAGVPAAQRNWLNDHTVYTHGFGVVAAYGNKRGAGGEPVFATKNIPPTGDLPDFEPRIYFGEQSPLYSIVGNSKDAAPLEFDYQDKSGQKNNTYAGVGGVPIGNFLRQAAYAVKYREVNFLLSNTVGGQSRILDHRRPQERVQRVAPWLTLDGNPYPTIVDGRVQWVVDGYTTSDHYPYAALQNLSQATSDSTTERLSSVTALAGGKVNYLRNSVKATVDAYDGTVRLYAWDETDPVLRTWMKAYPGSVKPTSEISGDLMAHLRYPEDLFKVQRLLLSRYHVDKAEDFFGGNDFWKVPDDPAQEQNAFQPPYYLTVAMPDQDEPTFSLTSTFMPTGDREVLAGFLAVDSNAGNQSGVKAPGYGKLRLLVLPRDSSVKGPGQVENDIVSSNDKSADFTLTLSQFLNTNRSAGSKVTLGNLLTLPVGGGLLYVQPIYVSANTASAFPLSRVTVAAFGDKLAWSDTLEGALDELFGGDSGAQTGESDGGTPTTPPPTTPESPTPGDPAKLNAALADLQKAFADGEAALKAGDFAKYGEAQQAAQDALARAIAAAPTGSVTTGG</sequence>
<keyword evidence="4 5" id="KW-0472">Membrane</keyword>
<dbReference type="InterPro" id="IPR005372">
    <property type="entry name" value="UPF0182"/>
</dbReference>
<gene>
    <name evidence="7" type="ORF">BN13_750001</name>
</gene>
<keyword evidence="1 5" id="KW-1003">Cell membrane</keyword>
<dbReference type="Pfam" id="PF03699">
    <property type="entry name" value="UPF0182"/>
    <property type="match status" value="1"/>
</dbReference>
<comment type="caution">
    <text evidence="7">The sequence shown here is derived from an EMBL/GenBank/DDBJ whole genome shotgun (WGS) entry which is preliminary data.</text>
</comment>
<evidence type="ECO:0000313" key="8">
    <source>
        <dbReference type="Proteomes" id="UP000035720"/>
    </source>
</evidence>